<gene>
    <name evidence="2" type="ORF">QE440_002214</name>
</gene>
<dbReference type="GO" id="GO:0005737">
    <property type="term" value="C:cytoplasm"/>
    <property type="evidence" value="ECO:0007669"/>
    <property type="project" value="TreeGrafter"/>
</dbReference>
<dbReference type="Proteomes" id="UP001268036">
    <property type="component" value="Unassembled WGS sequence"/>
</dbReference>
<dbReference type="EMBL" id="JAVJAF010000001">
    <property type="protein sequence ID" value="MDR6234473.1"/>
    <property type="molecule type" value="Genomic_DNA"/>
</dbReference>
<dbReference type="PANTHER" id="PTHR43441">
    <property type="entry name" value="RIBOSOMAL-PROTEIN-SERINE ACETYLTRANSFERASE"/>
    <property type="match status" value="1"/>
</dbReference>
<dbReference type="PANTHER" id="PTHR43441:SF2">
    <property type="entry name" value="FAMILY ACETYLTRANSFERASE, PUTATIVE (AFU_ORTHOLOGUE AFUA_7G00850)-RELATED"/>
    <property type="match status" value="1"/>
</dbReference>
<dbReference type="InterPro" id="IPR000182">
    <property type="entry name" value="GNAT_dom"/>
</dbReference>
<evidence type="ECO:0000313" key="2">
    <source>
        <dbReference type="EMBL" id="MDR6234473.1"/>
    </source>
</evidence>
<proteinExistence type="predicted"/>
<dbReference type="GO" id="GO:0008999">
    <property type="term" value="F:protein-N-terminal-alanine acetyltransferase activity"/>
    <property type="evidence" value="ECO:0007669"/>
    <property type="project" value="TreeGrafter"/>
</dbReference>
<feature type="domain" description="N-acetyltransferase" evidence="1">
    <location>
        <begin position="38"/>
        <end position="181"/>
    </location>
</feature>
<protein>
    <submittedName>
        <fullName evidence="2">RimJ/RimL family protein N-acetyltransferase</fullName>
    </submittedName>
</protein>
<comment type="caution">
    <text evidence="2">The sequence shown here is derived from an EMBL/GenBank/DDBJ whole genome shotgun (WGS) entry which is preliminary data.</text>
</comment>
<dbReference type="InterPro" id="IPR016181">
    <property type="entry name" value="Acyl_CoA_acyltransferase"/>
</dbReference>
<dbReference type="GO" id="GO:1990189">
    <property type="term" value="F:protein N-terminal-serine acetyltransferase activity"/>
    <property type="evidence" value="ECO:0007669"/>
    <property type="project" value="TreeGrafter"/>
</dbReference>
<dbReference type="PROSITE" id="PS51186">
    <property type="entry name" value="GNAT"/>
    <property type="match status" value="1"/>
</dbReference>
<organism evidence="2 3">
    <name type="scientific">Pseudomonas oryzihabitans</name>
    <dbReference type="NCBI Taxonomy" id="47885"/>
    <lineage>
        <taxon>Bacteria</taxon>
        <taxon>Pseudomonadati</taxon>
        <taxon>Pseudomonadota</taxon>
        <taxon>Gammaproteobacteria</taxon>
        <taxon>Pseudomonadales</taxon>
        <taxon>Pseudomonadaceae</taxon>
        <taxon>Pseudomonas</taxon>
    </lineage>
</organism>
<dbReference type="Gene3D" id="3.40.630.30">
    <property type="match status" value="1"/>
</dbReference>
<dbReference type="InterPro" id="IPR051908">
    <property type="entry name" value="Ribosomal_N-acetyltransferase"/>
</dbReference>
<dbReference type="FunFam" id="3.40.630.30:FF:000047">
    <property type="entry name" value="Acetyltransferase, GNAT family"/>
    <property type="match status" value="1"/>
</dbReference>
<dbReference type="Pfam" id="PF13302">
    <property type="entry name" value="Acetyltransf_3"/>
    <property type="match status" value="1"/>
</dbReference>
<evidence type="ECO:0000259" key="1">
    <source>
        <dbReference type="PROSITE" id="PS51186"/>
    </source>
</evidence>
<dbReference type="SUPFAM" id="SSF55729">
    <property type="entry name" value="Acyl-CoA N-acyltransferases (Nat)"/>
    <property type="match status" value="1"/>
</dbReference>
<accession>A0AAJ2BX74</accession>
<dbReference type="AlphaFoldDB" id="A0AAJ2BX74"/>
<dbReference type="RefSeq" id="WP_309758240.1">
    <property type="nucleotide sequence ID" value="NZ_JAVJAF010000001.1"/>
</dbReference>
<name>A0AAJ2BX74_9PSED</name>
<reference evidence="2" key="1">
    <citation type="submission" date="2023-08" db="EMBL/GenBank/DDBJ databases">
        <title>Functional and genomic diversity of the sorghum phyllosphere microbiome.</title>
        <authorList>
            <person name="Shade A."/>
        </authorList>
    </citation>
    <scope>NUCLEOTIDE SEQUENCE</scope>
    <source>
        <strain evidence="2">SORGH_AS_0201</strain>
    </source>
</reference>
<evidence type="ECO:0000313" key="3">
    <source>
        <dbReference type="Proteomes" id="UP001268036"/>
    </source>
</evidence>
<sequence>MTTLAWTPARPPQPRPLQGQYVRLEPLDPARHGADLWLELQAGTHADPTLWQYLRHGPFADQVAFETWLRQLLTTRDPLFFTVIDPDDDAALGMLALMSIDTENGCIEIGNVTLGARLQRSTLATEAFYLLMQEAFALGNRRLEWKCDNANVRSKRAAERLGFHYEGLFRQHRVVKGLNRDTAWFSLLDHEWPAVDAGFRRWLAADNFDTEGQQRNALAVAAASAV</sequence>